<organism evidence="2 3">
    <name type="scientific">Candidatus Wallbacteria bacterium HGW-Wallbacteria-1</name>
    <dbReference type="NCBI Taxonomy" id="2013854"/>
    <lineage>
        <taxon>Bacteria</taxon>
        <taxon>Candidatus Walliibacteriota</taxon>
    </lineage>
</organism>
<sequence>MDTCCENCFTDLWLKKYIKTNGELLKDEECNFCLSTDCHCIKANVLAKIFSPLINLYDPVNDVTTNDEENIFGNEFIWAAVKREWCIFSAQVDPEQLLKSIFSHEWYDSKGAHSLYYDTPVFNKDNFYGISYAENHNFEKHWNHFCNEIKHSNRYFIDSFDENMITILVKHLSIILKKNNKFYRARSTQNQKFDITEMGMPPETMATQTNRMNPPGIPYLYMASTPSTAISEMRPSLHEKFTIGIFALNKNIKIIDFCNYSINSPFSYGNDLAKALIANEIIYNWSTIISIPIAEEKGCIDYVPIQFIAEYFKKKGSTV</sequence>
<evidence type="ECO:0000259" key="1">
    <source>
        <dbReference type="Pfam" id="PF08808"/>
    </source>
</evidence>
<evidence type="ECO:0000313" key="2">
    <source>
        <dbReference type="EMBL" id="PKK90359.1"/>
    </source>
</evidence>
<dbReference type="Proteomes" id="UP000233256">
    <property type="component" value="Unassembled WGS sequence"/>
</dbReference>
<accession>A0A2N1PPU1</accession>
<protein>
    <recommendedName>
        <fullName evidence="1">RES domain-containing protein</fullName>
    </recommendedName>
</protein>
<comment type="caution">
    <text evidence="2">The sequence shown here is derived from an EMBL/GenBank/DDBJ whole genome shotgun (WGS) entry which is preliminary data.</text>
</comment>
<dbReference type="InterPro" id="IPR014914">
    <property type="entry name" value="RES_dom"/>
</dbReference>
<reference evidence="2 3" key="1">
    <citation type="journal article" date="2017" name="ISME J.">
        <title>Potential for microbial H2 and metal transformations associated with novel bacteria and archaea in deep terrestrial subsurface sediments.</title>
        <authorList>
            <person name="Hernsdorf A.W."/>
            <person name="Amano Y."/>
            <person name="Miyakawa K."/>
            <person name="Ise K."/>
            <person name="Suzuki Y."/>
            <person name="Anantharaman K."/>
            <person name="Probst A."/>
            <person name="Burstein D."/>
            <person name="Thomas B.C."/>
            <person name="Banfield J.F."/>
        </authorList>
    </citation>
    <scope>NUCLEOTIDE SEQUENCE [LARGE SCALE GENOMIC DNA]</scope>
    <source>
        <strain evidence="2">HGW-Wallbacteria-1</strain>
    </source>
</reference>
<gene>
    <name evidence="2" type="ORF">CVV64_10375</name>
</gene>
<name>A0A2N1PPU1_9BACT</name>
<evidence type="ECO:0000313" key="3">
    <source>
        <dbReference type="Proteomes" id="UP000233256"/>
    </source>
</evidence>
<proteinExistence type="predicted"/>
<feature type="domain" description="RES" evidence="1">
    <location>
        <begin position="183"/>
        <end position="314"/>
    </location>
</feature>
<dbReference type="Pfam" id="PF08808">
    <property type="entry name" value="RES"/>
    <property type="match status" value="1"/>
</dbReference>
<dbReference type="EMBL" id="PGXC01000006">
    <property type="protein sequence ID" value="PKK90359.1"/>
    <property type="molecule type" value="Genomic_DNA"/>
</dbReference>
<dbReference type="AlphaFoldDB" id="A0A2N1PPU1"/>